<dbReference type="EMBL" id="CAADFT010000066">
    <property type="protein sequence ID" value="VFK46545.1"/>
    <property type="molecule type" value="Genomic_DNA"/>
</dbReference>
<proteinExistence type="inferred from homology"/>
<dbReference type="Gene3D" id="3.30.300.20">
    <property type="match status" value="1"/>
</dbReference>
<evidence type="ECO:0000256" key="1">
    <source>
        <dbReference type="ARBA" id="ARBA00022517"/>
    </source>
</evidence>
<evidence type="ECO:0000313" key="3">
    <source>
        <dbReference type="EMBL" id="VFK46545.1"/>
    </source>
</evidence>
<keyword evidence="2" id="KW-0963">Cytoplasm</keyword>
<protein>
    <recommendedName>
        <fullName evidence="2">Ribosome-binding factor A</fullName>
    </recommendedName>
</protein>
<dbReference type="HAMAP" id="MF_00003">
    <property type="entry name" value="RbfA"/>
    <property type="match status" value="1"/>
</dbReference>
<dbReference type="InterPro" id="IPR015946">
    <property type="entry name" value="KH_dom-like_a/b"/>
</dbReference>
<accession>A0A450YYF7</accession>
<organism evidence="3">
    <name type="scientific">Candidatus Kentrum sp. TC</name>
    <dbReference type="NCBI Taxonomy" id="2126339"/>
    <lineage>
        <taxon>Bacteria</taxon>
        <taxon>Pseudomonadati</taxon>
        <taxon>Pseudomonadota</taxon>
        <taxon>Gammaproteobacteria</taxon>
        <taxon>Candidatus Kentrum</taxon>
    </lineage>
</organism>
<dbReference type="GO" id="GO:0043024">
    <property type="term" value="F:ribosomal small subunit binding"/>
    <property type="evidence" value="ECO:0007669"/>
    <property type="project" value="TreeGrafter"/>
</dbReference>
<dbReference type="PANTHER" id="PTHR33515:SF1">
    <property type="entry name" value="RIBOSOME-BINDING FACTOR A, CHLOROPLASTIC-RELATED"/>
    <property type="match status" value="1"/>
</dbReference>
<gene>
    <name evidence="2" type="primary">rbfA</name>
    <name evidence="3" type="ORF">BECKTC1821E_GA0114239_10666</name>
</gene>
<dbReference type="SUPFAM" id="SSF89919">
    <property type="entry name" value="Ribosome-binding factor A, RbfA"/>
    <property type="match status" value="1"/>
</dbReference>
<comment type="function">
    <text evidence="2">One of several proteins that assist in the late maturation steps of the functional core of the 30S ribosomal subunit. Associates with free 30S ribosomal subunits (but not with 30S subunits that are part of 70S ribosomes or polysomes). Required for efficient processing of 16S rRNA. May interact with the 5'-terminal helix region of 16S rRNA.</text>
</comment>
<sequence>MPREFSRAERMAYHIQRELSASIARDINDPRLRNLTISDVRISRDLTQATVYFAKQDALESEETLVALRKASGFLRKNLAARIRARGVPRLEFAHDRSFDQAARLLALIDNAVVRDS</sequence>
<dbReference type="InterPro" id="IPR000238">
    <property type="entry name" value="RbfA"/>
</dbReference>
<dbReference type="PANTHER" id="PTHR33515">
    <property type="entry name" value="RIBOSOME-BINDING FACTOR A, CHLOROPLASTIC-RELATED"/>
    <property type="match status" value="1"/>
</dbReference>
<comment type="similarity">
    <text evidence="2">Belongs to the RbfA family.</text>
</comment>
<comment type="subcellular location">
    <subcellularLocation>
        <location evidence="2">Cytoplasm</location>
    </subcellularLocation>
</comment>
<dbReference type="NCBIfam" id="TIGR00082">
    <property type="entry name" value="rbfA"/>
    <property type="match status" value="1"/>
</dbReference>
<dbReference type="AlphaFoldDB" id="A0A450YYF7"/>
<evidence type="ECO:0000256" key="2">
    <source>
        <dbReference type="HAMAP-Rule" id="MF_00003"/>
    </source>
</evidence>
<name>A0A450YYF7_9GAMM</name>
<dbReference type="Pfam" id="PF02033">
    <property type="entry name" value="RBFA"/>
    <property type="match status" value="1"/>
</dbReference>
<dbReference type="GO" id="GO:0005829">
    <property type="term" value="C:cytosol"/>
    <property type="evidence" value="ECO:0007669"/>
    <property type="project" value="TreeGrafter"/>
</dbReference>
<dbReference type="InterPro" id="IPR023799">
    <property type="entry name" value="RbfA_dom_sf"/>
</dbReference>
<dbReference type="GO" id="GO:0030490">
    <property type="term" value="P:maturation of SSU-rRNA"/>
    <property type="evidence" value="ECO:0007669"/>
    <property type="project" value="UniProtKB-UniRule"/>
</dbReference>
<comment type="subunit">
    <text evidence="2">Monomer. Binds 30S ribosomal subunits, but not 50S ribosomal subunits or 70S ribosomes.</text>
</comment>
<keyword evidence="1 2" id="KW-0690">Ribosome biogenesis</keyword>
<reference evidence="3" key="1">
    <citation type="submission" date="2019-02" db="EMBL/GenBank/DDBJ databases">
        <authorList>
            <person name="Gruber-Vodicka R. H."/>
            <person name="Seah K. B. B."/>
        </authorList>
    </citation>
    <scope>NUCLEOTIDE SEQUENCE</scope>
    <source>
        <strain evidence="3">BECK_BZ125</strain>
    </source>
</reference>